<name>A0A701YX59_SALER</name>
<reference evidence="1" key="1">
    <citation type="journal article" date="2018" name="Genome Biol.">
        <title>SKESA: strategic k-mer extension for scrupulous assemblies.</title>
        <authorList>
            <person name="Souvorov A."/>
            <person name="Agarwala R."/>
            <person name="Lipman D.J."/>
        </authorList>
    </citation>
    <scope>NUCLEOTIDE SEQUENCE</scope>
    <source>
        <strain evidence="1">973-77</strain>
    </source>
</reference>
<protein>
    <submittedName>
        <fullName evidence="1">Uncharacterized protein</fullName>
    </submittedName>
</protein>
<evidence type="ECO:0000313" key="1">
    <source>
        <dbReference type="EMBL" id="HAC6565567.1"/>
    </source>
</evidence>
<accession>A0A701YX59</accession>
<dbReference type="EMBL" id="DAAMGL010000007">
    <property type="protein sequence ID" value="HAC6565567.1"/>
    <property type="molecule type" value="Genomic_DNA"/>
</dbReference>
<gene>
    <name evidence="1" type="ORF">G0B48_10300</name>
</gene>
<proteinExistence type="predicted"/>
<comment type="caution">
    <text evidence="1">The sequence shown here is derived from an EMBL/GenBank/DDBJ whole genome shotgun (WGS) entry which is preliminary data.</text>
</comment>
<reference evidence="1" key="2">
    <citation type="submission" date="2018-07" db="EMBL/GenBank/DDBJ databases">
        <authorList>
            <consortium name="NCBI Pathogen Detection Project"/>
        </authorList>
    </citation>
    <scope>NUCLEOTIDE SEQUENCE</scope>
    <source>
        <strain evidence="1">973-77</strain>
    </source>
</reference>
<sequence>MSSSVLLKGRQPDHHIFDDVINNWKEMPPDPKSVLPGHIKYEEFIKSLKSNFNEYKVYYTEAYVGTNTERGFGIRIVARTKAGQELDTFYEFSTSARNGTRWKIMSEATGGLYAIKNGNLIGKIGENKFWQLLLKDRKITLSLPTDGKKVAKTVELTLHKDARLMRLEYQGDGNGLDIVTKVVPTNPPPEWVWLILELKTSAAHHLDAEGFISVSRAMSEAQKKGWHKLINTLTRHYLGI</sequence>
<dbReference type="RefSeq" id="WP_079779943.1">
    <property type="nucleotide sequence ID" value="NZ_MXNZ01000019.1"/>
</dbReference>
<dbReference type="AlphaFoldDB" id="A0A701YX59"/>
<organism evidence="1">
    <name type="scientific">Salmonella enterica</name>
    <name type="common">Salmonella choleraesuis</name>
    <dbReference type="NCBI Taxonomy" id="28901"/>
    <lineage>
        <taxon>Bacteria</taxon>
        <taxon>Pseudomonadati</taxon>
        <taxon>Pseudomonadota</taxon>
        <taxon>Gammaproteobacteria</taxon>
        <taxon>Enterobacterales</taxon>
        <taxon>Enterobacteriaceae</taxon>
        <taxon>Salmonella</taxon>
    </lineage>
</organism>